<feature type="non-terminal residue" evidence="1">
    <location>
        <position position="1"/>
    </location>
</feature>
<protein>
    <submittedName>
        <fullName evidence="1">Uncharacterized protein</fullName>
    </submittedName>
</protein>
<sequence>SNADFYDANVAAEIIDPFARRAEVADEIARDLLNTLKEARGAAQKRMAGQ</sequence>
<dbReference type="AlphaFoldDB" id="A0A9W8H6F1"/>
<dbReference type="Proteomes" id="UP001140217">
    <property type="component" value="Unassembled WGS sequence"/>
</dbReference>
<organism evidence="1 2">
    <name type="scientific">Coemansia javaensis</name>
    <dbReference type="NCBI Taxonomy" id="2761396"/>
    <lineage>
        <taxon>Eukaryota</taxon>
        <taxon>Fungi</taxon>
        <taxon>Fungi incertae sedis</taxon>
        <taxon>Zoopagomycota</taxon>
        <taxon>Kickxellomycotina</taxon>
        <taxon>Kickxellomycetes</taxon>
        <taxon>Kickxellales</taxon>
        <taxon>Kickxellaceae</taxon>
        <taxon>Coemansia</taxon>
    </lineage>
</organism>
<gene>
    <name evidence="1" type="ORF">H4R18_004357</name>
</gene>
<comment type="caution">
    <text evidence="1">The sequence shown here is derived from an EMBL/GenBank/DDBJ whole genome shotgun (WGS) entry which is preliminary data.</text>
</comment>
<accession>A0A9W8H6F1</accession>
<reference evidence="1" key="1">
    <citation type="submission" date="2022-07" db="EMBL/GenBank/DDBJ databases">
        <title>Phylogenomic reconstructions and comparative analyses of Kickxellomycotina fungi.</title>
        <authorList>
            <person name="Reynolds N.K."/>
            <person name="Stajich J.E."/>
            <person name="Barry K."/>
            <person name="Grigoriev I.V."/>
            <person name="Crous P."/>
            <person name="Smith M.E."/>
        </authorList>
    </citation>
    <scope>NUCLEOTIDE SEQUENCE</scope>
    <source>
        <strain evidence="1">NBRC 105414</strain>
    </source>
</reference>
<keyword evidence="2" id="KW-1185">Reference proteome</keyword>
<proteinExistence type="predicted"/>
<evidence type="ECO:0000313" key="2">
    <source>
        <dbReference type="Proteomes" id="UP001140217"/>
    </source>
</evidence>
<name>A0A9W8H6F1_9FUNG</name>
<evidence type="ECO:0000313" key="1">
    <source>
        <dbReference type="EMBL" id="KAJ2778870.1"/>
    </source>
</evidence>
<dbReference type="EMBL" id="JANBUL010000206">
    <property type="protein sequence ID" value="KAJ2778870.1"/>
    <property type="molecule type" value="Genomic_DNA"/>
</dbReference>